<protein>
    <submittedName>
        <fullName evidence="12">11020_t:CDS:1</fullName>
    </submittedName>
</protein>
<feature type="domain" description="PHD-type" evidence="11">
    <location>
        <begin position="586"/>
        <end position="653"/>
    </location>
</feature>
<keyword evidence="6" id="KW-0805">Transcription regulation</keyword>
<evidence type="ECO:0000256" key="10">
    <source>
        <dbReference type="SAM" id="MobiDB-lite"/>
    </source>
</evidence>
<reference evidence="12" key="1">
    <citation type="submission" date="2021-06" db="EMBL/GenBank/DDBJ databases">
        <authorList>
            <person name="Kallberg Y."/>
            <person name="Tangrot J."/>
            <person name="Rosling A."/>
        </authorList>
    </citation>
    <scope>NUCLEOTIDE SEQUENCE</scope>
    <source>
        <strain evidence="12">AZ414A</strain>
    </source>
</reference>
<keyword evidence="3" id="KW-0677">Repeat</keyword>
<dbReference type="InterPro" id="IPR019787">
    <property type="entry name" value="Znf_PHD-finger"/>
</dbReference>
<dbReference type="Pfam" id="PF00628">
    <property type="entry name" value="PHD"/>
    <property type="match status" value="1"/>
</dbReference>
<dbReference type="EMBL" id="CAJVPK010000009">
    <property type="protein sequence ID" value="CAG8432959.1"/>
    <property type="molecule type" value="Genomic_DNA"/>
</dbReference>
<evidence type="ECO:0000313" key="13">
    <source>
        <dbReference type="Proteomes" id="UP000789706"/>
    </source>
</evidence>
<keyword evidence="4 9" id="KW-0863">Zinc-finger</keyword>
<feature type="region of interest" description="Disordered" evidence="10">
    <location>
        <begin position="1"/>
        <end position="197"/>
    </location>
</feature>
<dbReference type="Pfam" id="PF08624">
    <property type="entry name" value="CRC_subunit"/>
    <property type="match status" value="1"/>
</dbReference>
<feature type="compositionally biased region" description="Basic and acidic residues" evidence="10">
    <location>
        <begin position="1"/>
        <end position="10"/>
    </location>
</feature>
<dbReference type="OrthoDB" id="787137at2759"/>
<evidence type="ECO:0000313" key="12">
    <source>
        <dbReference type="EMBL" id="CAG8432959.1"/>
    </source>
</evidence>
<dbReference type="PANTHER" id="PTHR45888">
    <property type="entry name" value="HL01030P-RELATED"/>
    <property type="match status" value="1"/>
</dbReference>
<evidence type="ECO:0000256" key="7">
    <source>
        <dbReference type="ARBA" id="ARBA00023163"/>
    </source>
</evidence>
<evidence type="ECO:0000256" key="4">
    <source>
        <dbReference type="ARBA" id="ARBA00022771"/>
    </source>
</evidence>
<evidence type="ECO:0000256" key="9">
    <source>
        <dbReference type="PROSITE-ProRule" id="PRU00146"/>
    </source>
</evidence>
<name>A0A9N8UY89_9GLOM</name>
<dbReference type="Proteomes" id="UP000789706">
    <property type="component" value="Unassembled WGS sequence"/>
</dbReference>
<dbReference type="SMART" id="SM00249">
    <property type="entry name" value="PHD"/>
    <property type="match status" value="3"/>
</dbReference>
<comment type="caution">
    <text evidence="12">The sequence shown here is derived from an EMBL/GenBank/DDBJ whole genome shotgun (WGS) entry which is preliminary data.</text>
</comment>
<sequence>MSQKGSKGEEYETIATRRPRRAATQSVSYQTKPARAIRTTRSSTRKRSQPATSPPPSPPSPPSPVEISVKKVDAPDKETKQEPYSMEIDESKQEQSHPTRIRLRLHSPERSTSPVSEKPIKRKRKAGRPRKNESSHRITLSTGNHKKVKGLSHSIEDADEADNEMDDRLQKNNDDDQSTIKNEEVTSKEDKSKEGNNMKLDVDSEENEIIDEKGEQKITKDGELLGGRKYKVPVFQLESRESTLYMCSMEPAKCLGFRDSYLFFSKNPSLKRISATDEERFDSENENANNVLSRRSNYMPNPRALISETNWMYHVALSCRDFNNRLNIHRSEKTKFYDPHTNNEQIPRDTQPTRIQVEMVSSPHFYIRKGQTTTIEPELQFKPRFINPLGKLTTGVTEVLPPDIKEIVENMKKNEEAAECKIENKYPLALMDSQFQTSFPIQQNRFLYDSNSATTMNTTPATLETFATEDQIYLQQRKFQLAQQVYNNQTNNQLGRSFSQYTSSKANPQYICGVITATTGQPCRRAVTAEGERCMYHKETVQAPTYIGKSVNRSKTASSIVESMKASNAAANVPLPNMQLHPILSPNACAICYSLVVPSTIQLPLKVACSTEHTTQCSQCNRKYHPICLGLNTPKLMVSIESYQWQCNDCKTCTVCKSSGDEATLLICDDCDRAWHLDCSSPKVTEVPQGPWLCSLCAQCDSCGEKATSLNDAANNYIHKEANSDNSDYPIYLATICNSWIHARCDPLITPERYKELVEEDAKYRCPLCDGRIEPLKEGDEEQILALSGSPMAIPASSISQGRYIRGIVNFRGKNVAVPVIRGGDRYTM</sequence>
<dbReference type="SUPFAM" id="SSF57903">
    <property type="entry name" value="FYVE/PHD zinc finger"/>
    <property type="match status" value="2"/>
</dbReference>
<dbReference type="PROSITE" id="PS50016">
    <property type="entry name" value="ZF_PHD_2"/>
    <property type="match status" value="2"/>
</dbReference>
<evidence type="ECO:0000256" key="5">
    <source>
        <dbReference type="ARBA" id="ARBA00022833"/>
    </source>
</evidence>
<evidence type="ECO:0000256" key="8">
    <source>
        <dbReference type="ARBA" id="ARBA00023242"/>
    </source>
</evidence>
<dbReference type="AlphaFoldDB" id="A0A9N8UY89"/>
<keyword evidence="2" id="KW-0479">Metal-binding</keyword>
<comment type="subcellular location">
    <subcellularLocation>
        <location evidence="1">Nucleus</location>
    </subcellularLocation>
</comment>
<keyword evidence="8" id="KW-0539">Nucleus</keyword>
<dbReference type="Gene3D" id="3.30.40.10">
    <property type="entry name" value="Zinc/RING finger domain, C3HC4 (zinc finger)"/>
    <property type="match status" value="2"/>
</dbReference>
<dbReference type="GO" id="GO:0005634">
    <property type="term" value="C:nucleus"/>
    <property type="evidence" value="ECO:0007669"/>
    <property type="project" value="UniProtKB-SubCell"/>
</dbReference>
<feature type="compositionally biased region" description="Basic residues" evidence="10">
    <location>
        <begin position="120"/>
        <end position="129"/>
    </location>
</feature>
<organism evidence="12 13">
    <name type="scientific">Diversispora eburnea</name>
    <dbReference type="NCBI Taxonomy" id="1213867"/>
    <lineage>
        <taxon>Eukaryota</taxon>
        <taxon>Fungi</taxon>
        <taxon>Fungi incertae sedis</taxon>
        <taxon>Mucoromycota</taxon>
        <taxon>Glomeromycotina</taxon>
        <taxon>Glomeromycetes</taxon>
        <taxon>Diversisporales</taxon>
        <taxon>Diversisporaceae</taxon>
        <taxon>Diversispora</taxon>
    </lineage>
</organism>
<evidence type="ECO:0000256" key="2">
    <source>
        <dbReference type="ARBA" id="ARBA00022723"/>
    </source>
</evidence>
<evidence type="ECO:0000256" key="3">
    <source>
        <dbReference type="ARBA" id="ARBA00022737"/>
    </source>
</evidence>
<dbReference type="InterPro" id="IPR013083">
    <property type="entry name" value="Znf_RING/FYVE/PHD"/>
</dbReference>
<keyword evidence="7" id="KW-0804">Transcription</keyword>
<feature type="compositionally biased region" description="Basic and acidic residues" evidence="10">
    <location>
        <begin position="68"/>
        <end position="81"/>
    </location>
</feature>
<gene>
    <name evidence="12" type="ORF">DEBURN_LOCUS283</name>
</gene>
<feature type="compositionally biased region" description="Pro residues" evidence="10">
    <location>
        <begin position="52"/>
        <end position="64"/>
    </location>
</feature>
<feature type="domain" description="PHD-type" evidence="11">
    <location>
        <begin position="650"/>
        <end position="700"/>
    </location>
</feature>
<proteinExistence type="predicted"/>
<dbReference type="GO" id="GO:0008270">
    <property type="term" value="F:zinc ion binding"/>
    <property type="evidence" value="ECO:0007669"/>
    <property type="project" value="UniProtKB-KW"/>
</dbReference>
<feature type="compositionally biased region" description="Basic and acidic residues" evidence="10">
    <location>
        <begin position="181"/>
        <end position="197"/>
    </location>
</feature>
<evidence type="ECO:0000256" key="6">
    <source>
        <dbReference type="ARBA" id="ARBA00023015"/>
    </source>
</evidence>
<evidence type="ECO:0000259" key="11">
    <source>
        <dbReference type="PROSITE" id="PS50016"/>
    </source>
</evidence>
<dbReference type="PANTHER" id="PTHR45888:SF4">
    <property type="entry name" value="PHD FINGER PROTEIN 10"/>
    <property type="match status" value="1"/>
</dbReference>
<dbReference type="InterPro" id="IPR013933">
    <property type="entry name" value="CRC_Rsc7/Swp82"/>
</dbReference>
<evidence type="ECO:0000256" key="1">
    <source>
        <dbReference type="ARBA" id="ARBA00004123"/>
    </source>
</evidence>
<keyword evidence="13" id="KW-1185">Reference proteome</keyword>
<keyword evidence="5" id="KW-0862">Zinc</keyword>
<dbReference type="InterPro" id="IPR001965">
    <property type="entry name" value="Znf_PHD"/>
</dbReference>
<accession>A0A9N8UY89</accession>
<dbReference type="InterPro" id="IPR011011">
    <property type="entry name" value="Znf_FYVE_PHD"/>
</dbReference>